<evidence type="ECO:0000313" key="8">
    <source>
        <dbReference type="EMBL" id="AGY59606.1"/>
    </source>
</evidence>
<gene>
    <name evidence="7" type="ORF">GKIL_1836</name>
    <name evidence="8" type="ORF">GKIL_3360</name>
</gene>
<dbReference type="InterPro" id="IPR002559">
    <property type="entry name" value="Transposase_11"/>
</dbReference>
<dbReference type="InterPro" id="IPR012337">
    <property type="entry name" value="RNaseH-like_sf"/>
</dbReference>
<feature type="compositionally biased region" description="Basic residues" evidence="5">
    <location>
        <begin position="1"/>
        <end position="17"/>
    </location>
</feature>
<dbReference type="EMBL" id="CP003587">
    <property type="protein sequence ID" value="AGY59606.1"/>
    <property type="molecule type" value="Genomic_DNA"/>
</dbReference>
<dbReference type="NCBIfam" id="NF033592">
    <property type="entry name" value="transpos_IS4_1"/>
    <property type="match status" value="1"/>
</dbReference>
<accession>U5QL00</accession>
<dbReference type="STRING" id="1183438.GKIL_1836"/>
<dbReference type="SUPFAM" id="SSF53098">
    <property type="entry name" value="Ribonuclease H-like"/>
    <property type="match status" value="1"/>
</dbReference>
<evidence type="ECO:0000256" key="4">
    <source>
        <dbReference type="ARBA" id="ARBA00023172"/>
    </source>
</evidence>
<dbReference type="GO" id="GO:0003677">
    <property type="term" value="F:DNA binding"/>
    <property type="evidence" value="ECO:0007669"/>
    <property type="project" value="UniProtKB-KW"/>
</dbReference>
<evidence type="ECO:0000256" key="1">
    <source>
        <dbReference type="ARBA" id="ARBA00010075"/>
    </source>
</evidence>
<dbReference type="KEGG" id="glj:GKIL_3360"/>
<dbReference type="PANTHER" id="PTHR33258">
    <property type="entry name" value="TRANSPOSASE INSL FOR INSERTION SEQUENCE ELEMENT IS186A-RELATED"/>
    <property type="match status" value="1"/>
</dbReference>
<dbReference type="KEGG" id="glj:GKIL_1836"/>
<reference evidence="8 9" key="2">
    <citation type="journal article" date="2013" name="PLoS ONE">
        <title>Cultivation and Complete Genome Sequencing of Gloeobacter kilaueensis sp. nov., from a Lava Cave in Kilauea Caldera, Hawai'i.</title>
        <authorList>
            <person name="Saw J.H."/>
            <person name="Schatz M."/>
            <person name="Brown M.V."/>
            <person name="Kunkel D.D."/>
            <person name="Foster J.S."/>
            <person name="Shick H."/>
            <person name="Christensen S."/>
            <person name="Hou S."/>
            <person name="Wan X."/>
            <person name="Donachie S.P."/>
        </authorList>
    </citation>
    <scope>NUCLEOTIDE SEQUENCE [LARGE SCALE GENOMIC DNA]</scope>
    <source>
        <strain evidence="9">JS</strain>
        <strain evidence="8">JS1</strain>
    </source>
</reference>
<dbReference type="RefSeq" id="WP_023173207.1">
    <property type="nucleotide sequence ID" value="NC_022600.1"/>
</dbReference>
<dbReference type="AlphaFoldDB" id="U5QL00"/>
<protein>
    <submittedName>
        <fullName evidence="8">Transposase IS4 family protein</fullName>
    </submittedName>
</protein>
<keyword evidence="4" id="KW-0233">DNA recombination</keyword>
<proteinExistence type="inferred from homology"/>
<evidence type="ECO:0000313" key="7">
    <source>
        <dbReference type="EMBL" id="AGY58082.1"/>
    </source>
</evidence>
<dbReference type="GO" id="GO:0004803">
    <property type="term" value="F:transposase activity"/>
    <property type="evidence" value="ECO:0007669"/>
    <property type="project" value="InterPro"/>
</dbReference>
<dbReference type="Pfam" id="PF01609">
    <property type="entry name" value="DDE_Tnp_1"/>
    <property type="match status" value="1"/>
</dbReference>
<dbReference type="Proteomes" id="UP000017396">
    <property type="component" value="Chromosome"/>
</dbReference>
<dbReference type="PATRIC" id="fig|1183438.3.peg.1799"/>
<dbReference type="eggNOG" id="COG3385">
    <property type="taxonomic scope" value="Bacteria"/>
</dbReference>
<organism evidence="8 9">
    <name type="scientific">Gloeobacter kilaueensis (strain ATCC BAA-2537 / CCAP 1431/1 / ULC 316 / JS1)</name>
    <dbReference type="NCBI Taxonomy" id="1183438"/>
    <lineage>
        <taxon>Bacteria</taxon>
        <taxon>Bacillati</taxon>
        <taxon>Cyanobacteriota</taxon>
        <taxon>Cyanophyceae</taxon>
        <taxon>Gloeobacterales</taxon>
        <taxon>Gloeobacteraceae</taxon>
        <taxon>Gloeobacter</taxon>
    </lineage>
</organism>
<dbReference type="OrthoDB" id="570301at2"/>
<feature type="region of interest" description="Disordered" evidence="5">
    <location>
        <begin position="1"/>
        <end position="23"/>
    </location>
</feature>
<feature type="domain" description="Transposase IS4-like" evidence="6">
    <location>
        <begin position="173"/>
        <end position="348"/>
    </location>
</feature>
<sequence length="431" mass="48657">MTTNKKTRHPDHVRSRRMSAPTSEQIEEHLTLLLKPAVYSQLASYRQLGLRERILSLPLMVAATLTLIWRQVPSVHELARMLARDNLLWCTAVDVSQQALSQRLLAFAAGLFASVLQALLPTLQQRQQQRTRPLPVALQIAKKHFEALWIADGSTLEAVFRKLDSLQEQPAGVLGGKICTLLDMCTHLPVDVWFEEQPLAHDTTFWPALHSRVRPGILLVLDRGFYDFGEFARVLAGGGQFLSRMKKNTTYVVVESLSKSAYHRERTILLTSSKGELPVLRLVEVKQGNTWYSYLTSVLDPTVLPPFVVADLYSRRWNIETAFGIVKRLLGLSYLWTGSINGVQLQVWASWLFYSVLVDLSDAVAEALSVEYERISQEMVYRGLYHFCNAANRGIASDVVEYLSAPKNKDLGVLKTIRKPEVRLNVAPHPT</sequence>
<evidence type="ECO:0000313" key="9">
    <source>
        <dbReference type="Proteomes" id="UP000017396"/>
    </source>
</evidence>
<evidence type="ECO:0000256" key="5">
    <source>
        <dbReference type="SAM" id="MobiDB-lite"/>
    </source>
</evidence>
<dbReference type="GO" id="GO:0006313">
    <property type="term" value="P:DNA transposition"/>
    <property type="evidence" value="ECO:0007669"/>
    <property type="project" value="InterPro"/>
</dbReference>
<name>U5QL00_GLOK1</name>
<keyword evidence="9" id="KW-1185">Reference proteome</keyword>
<dbReference type="InterPro" id="IPR047952">
    <property type="entry name" value="Transpos_IS4"/>
</dbReference>
<dbReference type="PANTHER" id="PTHR33258:SF1">
    <property type="entry name" value="TRANSPOSASE INSL FOR INSERTION SEQUENCE ELEMENT IS186A-RELATED"/>
    <property type="match status" value="1"/>
</dbReference>
<comment type="similarity">
    <text evidence="1">Belongs to the transposase 11 family.</text>
</comment>
<reference evidence="8" key="1">
    <citation type="submission" date="2012-05" db="EMBL/GenBank/DDBJ databases">
        <authorList>
            <person name="Saw J.H.W."/>
            <person name="Foster J."/>
            <person name="Brown M.V."/>
            <person name="Schatz M.C."/>
            <person name="Hou S."/>
            <person name="Alam M."/>
            <person name="Donachie S.P."/>
        </authorList>
    </citation>
    <scope>NUCLEOTIDE SEQUENCE</scope>
    <source>
        <strain evidence="8">JS1</strain>
    </source>
</reference>
<evidence type="ECO:0000256" key="3">
    <source>
        <dbReference type="ARBA" id="ARBA00023125"/>
    </source>
</evidence>
<evidence type="ECO:0000259" key="6">
    <source>
        <dbReference type="Pfam" id="PF01609"/>
    </source>
</evidence>
<dbReference type="HOGENOM" id="CLU_049858_0_0_3"/>
<keyword evidence="3" id="KW-0238">DNA-binding</keyword>
<dbReference type="EMBL" id="CP003587">
    <property type="protein sequence ID" value="AGY58082.1"/>
    <property type="molecule type" value="Genomic_DNA"/>
</dbReference>
<keyword evidence="2" id="KW-0815">Transposition</keyword>
<evidence type="ECO:0000256" key="2">
    <source>
        <dbReference type="ARBA" id="ARBA00022578"/>
    </source>
</evidence>